<evidence type="ECO:0000313" key="11">
    <source>
        <dbReference type="Proteomes" id="UP000469890"/>
    </source>
</evidence>
<evidence type="ECO:0000259" key="8">
    <source>
        <dbReference type="PROSITE" id="PS50144"/>
    </source>
</evidence>
<dbReference type="PANTHER" id="PTHR24006">
    <property type="entry name" value="UBIQUITIN CARBOXYL-TERMINAL HYDROLASE"/>
    <property type="match status" value="1"/>
</dbReference>
<dbReference type="GO" id="GO:0004843">
    <property type="term" value="F:cysteine-type deubiquitinase activity"/>
    <property type="evidence" value="ECO:0007669"/>
    <property type="project" value="UniProtKB-EC"/>
</dbReference>
<gene>
    <name evidence="10" type="ORF">FB192DRAFT_1353111</name>
</gene>
<dbReference type="InterPro" id="IPR018200">
    <property type="entry name" value="USP_CS"/>
</dbReference>
<feature type="domain" description="MATH" evidence="8">
    <location>
        <begin position="36"/>
        <end position="163"/>
    </location>
</feature>
<keyword evidence="4" id="KW-0645">Protease</keyword>
<dbReference type="GO" id="GO:0031647">
    <property type="term" value="P:regulation of protein stability"/>
    <property type="evidence" value="ECO:0007669"/>
    <property type="project" value="TreeGrafter"/>
</dbReference>
<name>A0A8H4BQX8_MUCCL</name>
<keyword evidence="5" id="KW-0833">Ubl conjugation pathway</keyword>
<dbReference type="Proteomes" id="UP000469890">
    <property type="component" value="Unassembled WGS sequence"/>
</dbReference>
<comment type="similarity">
    <text evidence="2">Belongs to the peptidase C19 family.</text>
</comment>
<dbReference type="GO" id="GO:0005634">
    <property type="term" value="C:nucleus"/>
    <property type="evidence" value="ECO:0007669"/>
    <property type="project" value="TreeGrafter"/>
</dbReference>
<dbReference type="EMBL" id="JAAECE010000001">
    <property type="protein sequence ID" value="KAF1806939.1"/>
    <property type="molecule type" value="Genomic_DNA"/>
</dbReference>
<dbReference type="AlphaFoldDB" id="A0A8H4BQX8"/>
<dbReference type="Gene3D" id="3.10.20.90">
    <property type="entry name" value="Phosphatidylinositol 3-kinase Catalytic Subunit, Chain A, domain 1"/>
    <property type="match status" value="2"/>
</dbReference>
<dbReference type="PROSITE" id="PS00973">
    <property type="entry name" value="USP_2"/>
    <property type="match status" value="1"/>
</dbReference>
<evidence type="ECO:0000256" key="1">
    <source>
        <dbReference type="ARBA" id="ARBA00000707"/>
    </source>
</evidence>
<accession>A0A8H4BQX8</accession>
<dbReference type="SMART" id="SM00061">
    <property type="entry name" value="MATH"/>
    <property type="match status" value="1"/>
</dbReference>
<evidence type="ECO:0000256" key="5">
    <source>
        <dbReference type="ARBA" id="ARBA00022786"/>
    </source>
</evidence>
<dbReference type="GO" id="GO:0006508">
    <property type="term" value="P:proteolysis"/>
    <property type="evidence" value="ECO:0007669"/>
    <property type="project" value="UniProtKB-KW"/>
</dbReference>
<dbReference type="PROSITE" id="PS50144">
    <property type="entry name" value="MATH"/>
    <property type="match status" value="1"/>
</dbReference>
<comment type="catalytic activity">
    <reaction evidence="1">
        <text>Thiol-dependent hydrolysis of ester, thioester, amide, peptide and isopeptide bonds formed by the C-terminal Gly of ubiquitin (a 76-residue protein attached to proteins as an intracellular targeting signal).</text>
        <dbReference type="EC" id="3.4.19.12"/>
    </reaction>
</comment>
<dbReference type="CDD" id="cd02659">
    <property type="entry name" value="peptidase_C19C"/>
    <property type="match status" value="1"/>
</dbReference>
<evidence type="ECO:0000313" key="10">
    <source>
        <dbReference type="EMBL" id="KAF1806939.1"/>
    </source>
</evidence>
<dbReference type="PROSITE" id="PS50235">
    <property type="entry name" value="USP_3"/>
    <property type="match status" value="1"/>
</dbReference>
<evidence type="ECO:0000259" key="9">
    <source>
        <dbReference type="PROSITE" id="PS50235"/>
    </source>
</evidence>
<dbReference type="PROSITE" id="PS00972">
    <property type="entry name" value="USP_1"/>
    <property type="match status" value="1"/>
</dbReference>
<evidence type="ECO:0000256" key="4">
    <source>
        <dbReference type="ARBA" id="ARBA00022670"/>
    </source>
</evidence>
<dbReference type="InterPro" id="IPR028889">
    <property type="entry name" value="USP"/>
</dbReference>
<evidence type="ECO:0000256" key="3">
    <source>
        <dbReference type="ARBA" id="ARBA00012759"/>
    </source>
</evidence>
<dbReference type="Gene3D" id="3.90.70.10">
    <property type="entry name" value="Cysteine proteinases"/>
    <property type="match status" value="1"/>
</dbReference>
<keyword evidence="7" id="KW-0788">Thiol protease</keyword>
<dbReference type="FunFam" id="3.90.70.10:FF:000044">
    <property type="entry name" value="Ubiquitin carboxyl-terminal hydrolase 13"/>
    <property type="match status" value="1"/>
</dbReference>
<dbReference type="Pfam" id="PF22486">
    <property type="entry name" value="MATH_2"/>
    <property type="match status" value="1"/>
</dbReference>
<evidence type="ECO:0000256" key="7">
    <source>
        <dbReference type="ARBA" id="ARBA00022807"/>
    </source>
</evidence>
<dbReference type="InterPro" id="IPR029346">
    <property type="entry name" value="USP_C"/>
</dbReference>
<reference evidence="10 11" key="1">
    <citation type="submission" date="2019-09" db="EMBL/GenBank/DDBJ databases">
        <authorList>
            <consortium name="DOE Joint Genome Institute"/>
            <person name="Mondo S.J."/>
            <person name="Navarro-Mendoza M.I."/>
            <person name="Perez-Arques C."/>
            <person name="Panchal S."/>
            <person name="Nicolas F.E."/>
            <person name="Ganguly P."/>
            <person name="Pangilinan J."/>
            <person name="Grigoriev I."/>
            <person name="Heitman J."/>
            <person name="Sanya K."/>
            <person name="Garre V."/>
        </authorList>
    </citation>
    <scope>NUCLEOTIDE SEQUENCE [LARGE SCALE GENOMIC DNA]</scope>
    <source>
        <strain evidence="10 11">MU402</strain>
    </source>
</reference>
<dbReference type="GO" id="GO:0005829">
    <property type="term" value="C:cytosol"/>
    <property type="evidence" value="ECO:0007669"/>
    <property type="project" value="TreeGrafter"/>
</dbReference>
<evidence type="ECO:0000256" key="6">
    <source>
        <dbReference type="ARBA" id="ARBA00022801"/>
    </source>
</evidence>
<protein>
    <recommendedName>
        <fullName evidence="3">ubiquitinyl hydrolase 1</fullName>
        <ecNumber evidence="3">3.4.19.12</ecNumber>
    </recommendedName>
</protein>
<comment type="caution">
    <text evidence="10">The sequence shown here is derived from an EMBL/GenBank/DDBJ whole genome shotgun (WGS) entry which is preliminary data.</text>
</comment>
<proteinExistence type="inferred from homology"/>
<evidence type="ECO:0000256" key="2">
    <source>
        <dbReference type="ARBA" id="ARBA00009085"/>
    </source>
</evidence>
<dbReference type="EC" id="3.4.19.12" evidence="3"/>
<dbReference type="InterPro" id="IPR001394">
    <property type="entry name" value="Peptidase_C19_UCH"/>
</dbReference>
<dbReference type="GO" id="GO:0016579">
    <property type="term" value="P:protein deubiquitination"/>
    <property type="evidence" value="ECO:0007669"/>
    <property type="project" value="InterPro"/>
</dbReference>
<dbReference type="PANTHER" id="PTHR24006:SF644">
    <property type="entry name" value="UBIQUITIN CARBOXYL-TERMINAL HYDROLASE 7"/>
    <property type="match status" value="1"/>
</dbReference>
<feature type="domain" description="USP" evidence="9">
    <location>
        <begin position="189"/>
        <end position="506"/>
    </location>
</feature>
<dbReference type="Pfam" id="PF00443">
    <property type="entry name" value="UCH"/>
    <property type="match status" value="1"/>
</dbReference>
<dbReference type="InterPro" id="IPR050164">
    <property type="entry name" value="Peptidase_C19"/>
</dbReference>
<dbReference type="Pfam" id="PF14533">
    <property type="entry name" value="USP7_C2"/>
    <property type="match status" value="1"/>
</dbReference>
<keyword evidence="6" id="KW-0378">Hydrolase</keyword>
<dbReference type="Gene3D" id="2.60.210.10">
    <property type="entry name" value="Apoptosis, Tumor Necrosis Factor Receptor Associated Protein 2, Chain A"/>
    <property type="match status" value="1"/>
</dbReference>
<dbReference type="InterPro" id="IPR002083">
    <property type="entry name" value="MATH/TRAF_dom"/>
</dbReference>
<dbReference type="SUPFAM" id="SSF54001">
    <property type="entry name" value="Cysteine proteinases"/>
    <property type="match status" value="1"/>
</dbReference>
<dbReference type="SUPFAM" id="SSF49599">
    <property type="entry name" value="TRAF domain-like"/>
    <property type="match status" value="1"/>
</dbReference>
<dbReference type="Pfam" id="PF12436">
    <property type="entry name" value="USP7_ICP0_bdg"/>
    <property type="match status" value="1"/>
</dbReference>
<dbReference type="InterPro" id="IPR008974">
    <property type="entry name" value="TRAF-like"/>
</dbReference>
<dbReference type="InterPro" id="IPR038765">
    <property type="entry name" value="Papain-like_cys_pep_sf"/>
</dbReference>
<dbReference type="CDD" id="cd00121">
    <property type="entry name" value="MATH"/>
    <property type="match status" value="1"/>
</dbReference>
<organism evidence="10 11">
    <name type="scientific">Mucor circinelloides f. lusitanicus</name>
    <name type="common">Mucor racemosus var. lusitanicus</name>
    <dbReference type="NCBI Taxonomy" id="29924"/>
    <lineage>
        <taxon>Eukaryota</taxon>
        <taxon>Fungi</taxon>
        <taxon>Fungi incertae sedis</taxon>
        <taxon>Mucoromycota</taxon>
        <taxon>Mucoromycotina</taxon>
        <taxon>Mucoromycetes</taxon>
        <taxon>Mucorales</taxon>
        <taxon>Mucorineae</taxon>
        <taxon>Mucoraceae</taxon>
        <taxon>Mucor</taxon>
    </lineage>
</organism>
<sequence length="1093" mass="126701">MALYKEISNVSSLSGSDLQAAREVLPKFDQLETIGTYSFVWPIENLIRSNNERIESPEFKTDDHYTWRLVLYPESTTSENFIGLFLENVDCKNHTSSQDACAAVAIRILDPQDPTRTLPKVFHNRFNQHEADWGYHEFVQWDILLDAEEPFMVNDKLVIECIIQLKKDPTGVLWHNFKVYDSKKTAGYVGLYNQGATCYMNSLFQSLFFTNIFRKSVYQIPTENDNPQKSVALALQRLFFNMQFSSTAVSTTEITQSFGWDSHELFKQHDVQEFNRLLQEHIEQKMMNTPAEGTIKKIFVGKTKSYIKCINVDYESSRSEEFYDIQLNVKGCRDLKESFEEYIREELLEKENKYMAEGHGLQDAKKGVIFEAFPPVLQIQLKRFDYDMHRDTMVKINDRHEFPAEIDLQPYHISREEQSQAQQASSLKYVLHGVLVHSGNITCGHYFAFVRPTKEDQWFKFNDERVTPVSLDEVFEANFGGRSTSYDNTSNVMEEANAYMLVYIRDSSQDEVLAPVTINDIPHHLSERIENEKVAMEVVEKERAEQHLYMTVYIVTDAGFLMNTSIGFIDHLAQNEWCPYQETRWPRDMTVGNFLQQYTEANNINIDDTRVWIIVPQSKTAKDPLRPAYLISPQYYTICLQGLCKERSYPFLRLYIEHCPIQEAPTDPEDILLFAKYYDPVTQTLRGAGKLYVSTDAPFFTIQGALNAMVGLEQGVPLDMYQENASYELEELAQSLVIEDYGFRNGDIICFQRHLTPSQAQELSEAGKCCDASSYYQFLLTEVNVYFMSRDSAYNRVHEVPFKLTLHSDMLIPQVITEVARHLKQNPDHIQLLYANEWEGPFLKNINRSWDLRSALQLCSGYDSEDDDSDALYLKQCKWTLYYDVLPMSLADARGKKIYRINVCDTLNQPQTKAFLLSKNALVSEMCHLISPDKRVRVFKVGDDGATVETIGMQCTVGHWLRPDADNVYAEITPKEECNISQEDFYITVYHYEKILTQTHSIPFKFLIIKDEPFNQTKGRLQKRTGLTDGQWSQVKFVMAVSYHVLKKPEQDDFRTSDILKNETYTLGLDYPDPKRRYVVMKSKSDKGLYIKN</sequence>
<dbReference type="InterPro" id="IPR024729">
    <property type="entry name" value="USP7_ICP0-binding_dom"/>
</dbReference>